<dbReference type="Proteomes" id="UP000885826">
    <property type="component" value="Unassembled WGS sequence"/>
</dbReference>
<dbReference type="Pfam" id="PF01564">
    <property type="entry name" value="Spermine_synth"/>
    <property type="match status" value="1"/>
</dbReference>
<dbReference type="GO" id="GO:0005886">
    <property type="term" value="C:plasma membrane"/>
    <property type="evidence" value="ECO:0007669"/>
    <property type="project" value="UniProtKB-SubCell"/>
</dbReference>
<dbReference type="EMBL" id="DRIG01000029">
    <property type="protein sequence ID" value="HEC77986.1"/>
    <property type="molecule type" value="Genomic_DNA"/>
</dbReference>
<feature type="transmembrane region" description="Helical" evidence="4">
    <location>
        <begin position="626"/>
        <end position="646"/>
    </location>
</feature>
<keyword evidence="3 4" id="KW-0620">Polyamine biosynthesis</keyword>
<keyword evidence="4" id="KW-1133">Transmembrane helix</keyword>
<evidence type="ECO:0000259" key="6">
    <source>
        <dbReference type="PROSITE" id="PS51006"/>
    </source>
</evidence>
<comment type="subcellular location">
    <subcellularLocation>
        <location evidence="4">Cell membrane</location>
        <topology evidence="4">Multi-pass membrane protein</topology>
    </subcellularLocation>
</comment>
<comment type="subunit">
    <text evidence="4">Homodimer or homotetramer.</text>
</comment>
<keyword evidence="4" id="KW-0472">Membrane</keyword>
<organism evidence="7 8">
    <name type="scientific">candidate division WOR-3 bacterium</name>
    <dbReference type="NCBI Taxonomy" id="2052148"/>
    <lineage>
        <taxon>Bacteria</taxon>
        <taxon>Bacteria division WOR-3</taxon>
    </lineage>
</organism>
<gene>
    <name evidence="4" type="primary">speE</name>
    <name evidence="7" type="ORF">ENI34_02445</name>
</gene>
<dbReference type="SUPFAM" id="SSF53335">
    <property type="entry name" value="S-adenosyl-L-methionine-dependent methyltransferases"/>
    <property type="match status" value="1"/>
</dbReference>
<protein>
    <recommendedName>
        <fullName evidence="4">Polyamine aminopropyltransferase</fullName>
    </recommendedName>
    <alternativeName>
        <fullName evidence="4">Putrescine aminopropyltransferase</fullName>
        <shortName evidence="4">PAPT</shortName>
    </alternativeName>
    <alternativeName>
        <fullName evidence="4">Spermidine synthase</fullName>
        <shortName evidence="4">SPDS</shortName>
        <shortName evidence="4">SPDSY</shortName>
        <ecNumber evidence="4">2.5.1.16</ecNumber>
    </alternativeName>
</protein>
<evidence type="ECO:0000256" key="3">
    <source>
        <dbReference type="ARBA" id="ARBA00023115"/>
    </source>
</evidence>
<feature type="transmembrane region" description="Helical" evidence="4">
    <location>
        <begin position="599"/>
        <end position="620"/>
    </location>
</feature>
<dbReference type="InterPro" id="IPR001045">
    <property type="entry name" value="Spermi_synthase"/>
</dbReference>
<feature type="transmembrane region" description="Helical" evidence="4">
    <location>
        <begin position="165"/>
        <end position="198"/>
    </location>
</feature>
<feature type="transmembrane region" description="Helical" evidence="4">
    <location>
        <begin position="67"/>
        <end position="86"/>
    </location>
</feature>
<dbReference type="GO" id="GO:0008295">
    <property type="term" value="P:spermidine biosynthetic process"/>
    <property type="evidence" value="ECO:0007669"/>
    <property type="project" value="UniProtKB-UniRule"/>
</dbReference>
<keyword evidence="4" id="KW-1003">Cell membrane</keyword>
<evidence type="ECO:0000256" key="2">
    <source>
        <dbReference type="ARBA" id="ARBA00022679"/>
    </source>
</evidence>
<evidence type="ECO:0000313" key="8">
    <source>
        <dbReference type="Proteomes" id="UP000885826"/>
    </source>
</evidence>
<keyword evidence="2 4" id="KW-0808">Transferase</keyword>
<dbReference type="PANTHER" id="PTHR43317">
    <property type="entry name" value="THERMOSPERMINE SYNTHASE ACAULIS5"/>
    <property type="match status" value="1"/>
</dbReference>
<keyword evidence="4" id="KW-0745">Spermidine biosynthesis</keyword>
<comment type="similarity">
    <text evidence="1 4">Belongs to the spermidine/spermine synthase family.</text>
</comment>
<feature type="transmembrane region" description="Helical" evidence="4">
    <location>
        <begin position="658"/>
        <end position="678"/>
    </location>
</feature>
<name>A0A9C9ELH3_UNCW3</name>
<feature type="binding site" evidence="4">
    <location>
        <position position="299"/>
    </location>
    <ligand>
        <name>S-methyl-5'-thioadenosine</name>
        <dbReference type="ChEBI" id="CHEBI:17509"/>
    </ligand>
</feature>
<feature type="transmembrane region" description="Helical" evidence="4">
    <location>
        <begin position="563"/>
        <end position="587"/>
    </location>
</feature>
<dbReference type="Gene3D" id="3.40.50.150">
    <property type="entry name" value="Vaccinia Virus protein VP39"/>
    <property type="match status" value="1"/>
</dbReference>
<keyword evidence="4" id="KW-0812">Transmembrane</keyword>
<sequence>MGRIRTAIFSSGVVMVIGQTIMIREALVLFGGYELVSGVLLCFWLLWGGLGSFIFSKIRLKHQSVNVYASLLILLALSLIFSITFMRFALKLFSLPFGEVIGLEKILEISFLSLAPTCIIFGALYPAASRILEPAKVYLLEGLGAFLGGLLLTFILLLFLPPYAIILIAVVLLGVCACIVTAKPGLLVFPFLLLFLFIKIPAFELTMRRVQMPGQNLLAVKESKYGMIAVTRTENQLNFYTNGVFDFTYPDLYTSEEAVHYSLLLHPAPQKVLLVGGGIGNCIKQIFKHPDVREVTYLELDPLFFKMGEEYIRERLTSVPGLKVIFGDARFFIKNTTDRYDVIIINLPDPINAQLNRFYTKEFFFEIRRILEPDGILSIKITAPPDIVSPLFGQLLNTIHRTLGCSYRYKVCLPAARMTFIASNHHPIDTDGLARLLNQRIQERHLDLKYVNEYFFLYNLTSEKLNYLKRRIQESRGVINTDLKPVCYYFTTILWGGVVSGGLRNLFIRLFALSPWWFFVPLILIFVFFRHKSMVYISVFSMGASEISAEVILIILFQTSYGYLYGWIGGIIAFYMLGLALGTILYLRSPFKKGNLVILLSYVEFITALYFITIIGISLVKIPGTNLLISVLIFIGGVLGGIHFPLSIDILKKRAAGILYGVDLIGSGLGALITAIIFIPILGIVFTLFIFTVLNILIAVGLRTV</sequence>
<dbReference type="AlphaFoldDB" id="A0A9C9ELH3"/>
<comment type="catalytic activity">
    <reaction evidence="4">
        <text>S-adenosyl 3-(methylsulfanyl)propylamine + putrescine = S-methyl-5'-thioadenosine + spermidine + H(+)</text>
        <dbReference type="Rhea" id="RHEA:12721"/>
        <dbReference type="ChEBI" id="CHEBI:15378"/>
        <dbReference type="ChEBI" id="CHEBI:17509"/>
        <dbReference type="ChEBI" id="CHEBI:57443"/>
        <dbReference type="ChEBI" id="CHEBI:57834"/>
        <dbReference type="ChEBI" id="CHEBI:326268"/>
        <dbReference type="EC" id="2.5.1.16"/>
    </reaction>
</comment>
<feature type="binding site" evidence="4">
    <location>
        <position position="215"/>
    </location>
    <ligand>
        <name>S-methyl-5'-thioadenosine</name>
        <dbReference type="ChEBI" id="CHEBI:17509"/>
    </ligand>
</feature>
<comment type="caution">
    <text evidence="4 5">Lacks conserved residue(s) required for the propagation of feature annotation.</text>
</comment>
<dbReference type="EC" id="2.5.1.16" evidence="4"/>
<evidence type="ECO:0000256" key="5">
    <source>
        <dbReference type="PROSITE-ProRule" id="PRU00354"/>
    </source>
</evidence>
<feature type="transmembrane region" description="Helical" evidence="4">
    <location>
        <begin position="7"/>
        <end position="23"/>
    </location>
</feature>
<dbReference type="GO" id="GO:0004766">
    <property type="term" value="F:spermidine synthase activity"/>
    <property type="evidence" value="ECO:0007669"/>
    <property type="project" value="UniProtKB-UniRule"/>
</dbReference>
<feature type="transmembrane region" description="Helical" evidence="4">
    <location>
        <begin position="536"/>
        <end position="557"/>
    </location>
</feature>
<dbReference type="InterPro" id="IPR029063">
    <property type="entry name" value="SAM-dependent_MTases_sf"/>
</dbReference>
<feature type="binding site" evidence="4">
    <location>
        <begin position="328"/>
        <end position="329"/>
    </location>
    <ligand>
        <name>S-methyl-5'-thioadenosine</name>
        <dbReference type="ChEBI" id="CHEBI:17509"/>
    </ligand>
</feature>
<evidence type="ECO:0000313" key="7">
    <source>
        <dbReference type="EMBL" id="HEC77986.1"/>
    </source>
</evidence>
<evidence type="ECO:0000256" key="4">
    <source>
        <dbReference type="HAMAP-Rule" id="MF_00198"/>
    </source>
</evidence>
<dbReference type="InterPro" id="IPR030374">
    <property type="entry name" value="PABS"/>
</dbReference>
<evidence type="ECO:0000256" key="1">
    <source>
        <dbReference type="ARBA" id="ARBA00007867"/>
    </source>
</evidence>
<comment type="function">
    <text evidence="4">Catalyzes the irreversible transfer of a propylamine group from the amino donor S-adenosylmethioninamine (decarboxy-AdoMet) to putrescine (1,4-diaminobutane) to yield spermidine.</text>
</comment>
<feature type="transmembrane region" description="Helical" evidence="4">
    <location>
        <begin position="684"/>
        <end position="702"/>
    </location>
</feature>
<accession>A0A9C9ELH3</accession>
<feature type="transmembrane region" description="Helical" evidence="4">
    <location>
        <begin position="137"/>
        <end position="159"/>
    </location>
</feature>
<dbReference type="PANTHER" id="PTHR43317:SF3">
    <property type="entry name" value="BLR2883 PROTEIN"/>
    <property type="match status" value="1"/>
</dbReference>
<feature type="transmembrane region" description="Helical" evidence="4">
    <location>
        <begin position="106"/>
        <end position="125"/>
    </location>
</feature>
<proteinExistence type="inferred from homology"/>
<feature type="transmembrane region" description="Helical" evidence="4">
    <location>
        <begin position="510"/>
        <end position="529"/>
    </location>
</feature>
<dbReference type="HAMAP" id="MF_00198">
    <property type="entry name" value="Spermidine_synth"/>
    <property type="match status" value="1"/>
</dbReference>
<comment type="caution">
    <text evidence="4">Lacks the conserved Asp active site.</text>
</comment>
<comment type="caution">
    <text evidence="7">The sequence shown here is derived from an EMBL/GenBank/DDBJ whole genome shotgun (WGS) entry which is preliminary data.</text>
</comment>
<feature type="transmembrane region" description="Helical" evidence="4">
    <location>
        <begin position="35"/>
        <end position="55"/>
    </location>
</feature>
<dbReference type="CDD" id="cd02440">
    <property type="entry name" value="AdoMet_MTases"/>
    <property type="match status" value="1"/>
</dbReference>
<reference evidence="7" key="1">
    <citation type="journal article" date="2020" name="mSystems">
        <title>Genome- and Community-Level Interaction Insights into Carbon Utilization and Element Cycling Functions of Hydrothermarchaeota in Hydrothermal Sediment.</title>
        <authorList>
            <person name="Zhou Z."/>
            <person name="Liu Y."/>
            <person name="Xu W."/>
            <person name="Pan J."/>
            <person name="Luo Z.H."/>
            <person name="Li M."/>
        </authorList>
    </citation>
    <scope>NUCLEOTIDE SEQUENCE</scope>
    <source>
        <strain evidence="7">HyVt-388</strain>
    </source>
</reference>
<dbReference type="PROSITE" id="PS51006">
    <property type="entry name" value="PABS_2"/>
    <property type="match status" value="1"/>
</dbReference>
<feature type="domain" description="PABS" evidence="6">
    <location>
        <begin position="199"/>
        <end position="432"/>
    </location>
</feature>
<comment type="pathway">
    <text evidence="4">Amine and polyamine biosynthesis; spermidine biosynthesis; spermidine from putrescine: step 1/1.</text>
</comment>